<evidence type="ECO:0000256" key="3">
    <source>
        <dbReference type="ARBA" id="ARBA00022692"/>
    </source>
</evidence>
<dbReference type="EMBL" id="CYZX01000021">
    <property type="protein sequence ID" value="CUO96527.1"/>
    <property type="molecule type" value="Genomic_DNA"/>
</dbReference>
<reference evidence="8 9" key="1">
    <citation type="submission" date="2015-09" db="EMBL/GenBank/DDBJ databases">
        <authorList>
            <consortium name="Pathogen Informatics"/>
        </authorList>
    </citation>
    <scope>NUCLEOTIDE SEQUENCE [LARGE SCALE GENOMIC DNA]</scope>
    <source>
        <strain evidence="8 9">2789STDY5834856</strain>
    </source>
</reference>
<evidence type="ECO:0000256" key="5">
    <source>
        <dbReference type="ARBA" id="ARBA00023136"/>
    </source>
</evidence>
<dbReference type="Proteomes" id="UP000095594">
    <property type="component" value="Unassembled WGS sequence"/>
</dbReference>
<evidence type="ECO:0000259" key="7">
    <source>
        <dbReference type="Pfam" id="PF03772"/>
    </source>
</evidence>
<feature type="transmembrane region" description="Helical" evidence="6">
    <location>
        <begin position="199"/>
        <end position="220"/>
    </location>
</feature>
<evidence type="ECO:0000256" key="6">
    <source>
        <dbReference type="SAM" id="Phobius"/>
    </source>
</evidence>
<feature type="transmembrane region" description="Helical" evidence="6">
    <location>
        <begin position="383"/>
        <end position="402"/>
    </location>
</feature>
<dbReference type="GO" id="GO:0005886">
    <property type="term" value="C:plasma membrane"/>
    <property type="evidence" value="ECO:0007669"/>
    <property type="project" value="UniProtKB-SubCell"/>
</dbReference>
<feature type="transmembrane region" description="Helical" evidence="6">
    <location>
        <begin position="349"/>
        <end position="371"/>
    </location>
</feature>
<feature type="transmembrane region" description="Helical" evidence="6">
    <location>
        <begin position="12"/>
        <end position="30"/>
    </location>
</feature>
<evidence type="ECO:0000256" key="4">
    <source>
        <dbReference type="ARBA" id="ARBA00022989"/>
    </source>
</evidence>
<feature type="transmembrane region" description="Helical" evidence="6">
    <location>
        <begin position="408"/>
        <end position="429"/>
    </location>
</feature>
<keyword evidence="2" id="KW-1003">Cell membrane</keyword>
<protein>
    <submittedName>
        <fullName evidence="8">Competence protein</fullName>
    </submittedName>
</protein>
<feature type="transmembrane region" description="Helical" evidence="6">
    <location>
        <begin position="288"/>
        <end position="305"/>
    </location>
</feature>
<dbReference type="RefSeq" id="WP_055267393.1">
    <property type="nucleotide sequence ID" value="NZ_CABIXQ010000021.1"/>
</dbReference>
<evidence type="ECO:0000313" key="8">
    <source>
        <dbReference type="EMBL" id="CUO96527.1"/>
    </source>
</evidence>
<dbReference type="PANTHER" id="PTHR30619">
    <property type="entry name" value="DNA INTERNALIZATION/COMPETENCE PROTEIN COMEC/REC2"/>
    <property type="match status" value="1"/>
</dbReference>
<dbReference type="InterPro" id="IPR004477">
    <property type="entry name" value="ComEC_N"/>
</dbReference>
<organism evidence="8 9">
    <name type="scientific">Clostridium disporicum</name>
    <dbReference type="NCBI Taxonomy" id="84024"/>
    <lineage>
        <taxon>Bacteria</taxon>
        <taxon>Bacillati</taxon>
        <taxon>Bacillota</taxon>
        <taxon>Clostridia</taxon>
        <taxon>Eubacteriales</taxon>
        <taxon>Clostridiaceae</taxon>
        <taxon>Clostridium</taxon>
    </lineage>
</organism>
<keyword evidence="5 6" id="KW-0472">Membrane</keyword>
<evidence type="ECO:0000256" key="2">
    <source>
        <dbReference type="ARBA" id="ARBA00022475"/>
    </source>
</evidence>
<gene>
    <name evidence="8" type="ORF">ERS852471_02703</name>
</gene>
<evidence type="ECO:0000256" key="1">
    <source>
        <dbReference type="ARBA" id="ARBA00004651"/>
    </source>
</evidence>
<evidence type="ECO:0000313" key="9">
    <source>
        <dbReference type="Proteomes" id="UP000095594"/>
    </source>
</evidence>
<proteinExistence type="predicted"/>
<feature type="transmembrane region" description="Helical" evidence="6">
    <location>
        <begin position="326"/>
        <end position="343"/>
    </location>
</feature>
<feature type="transmembrane region" description="Helical" evidence="6">
    <location>
        <begin position="36"/>
        <end position="69"/>
    </location>
</feature>
<keyword evidence="4 6" id="KW-1133">Transmembrane helix</keyword>
<dbReference type="InterPro" id="IPR052159">
    <property type="entry name" value="Competence_DNA_uptake"/>
</dbReference>
<dbReference type="NCBIfam" id="TIGR00360">
    <property type="entry name" value="ComEC_N-term"/>
    <property type="match status" value="1"/>
</dbReference>
<feature type="transmembrane region" description="Helical" evidence="6">
    <location>
        <begin position="232"/>
        <end position="253"/>
    </location>
</feature>
<dbReference type="PANTHER" id="PTHR30619:SF1">
    <property type="entry name" value="RECOMBINATION PROTEIN 2"/>
    <property type="match status" value="1"/>
</dbReference>
<feature type="domain" description="ComEC/Rec2-related protein" evidence="7">
    <location>
        <begin position="182"/>
        <end position="430"/>
    </location>
</feature>
<dbReference type="AlphaFoldDB" id="A0A174JF65"/>
<feature type="transmembrane region" description="Helical" evidence="6">
    <location>
        <begin position="265"/>
        <end position="282"/>
    </location>
</feature>
<feature type="transmembrane region" description="Helical" evidence="6">
    <location>
        <begin position="436"/>
        <end position="452"/>
    </location>
</feature>
<dbReference type="OrthoDB" id="9761531at2"/>
<accession>A0A174JF65</accession>
<name>A0A174JF65_9CLOT</name>
<keyword evidence="3 6" id="KW-0812">Transmembrane</keyword>
<dbReference type="Pfam" id="PF03772">
    <property type="entry name" value="Competence"/>
    <property type="match status" value="1"/>
</dbReference>
<sequence>MKSEIDIDLNNPLPYIFLVFILSSFFYKTYSSDKLLAIAIVSGFFLLLLFYKGIFITAIISLFFAVGLFNNHQFYNYIPDNIEEIRIDTIKSYYVRGKIGGRNVYLDIESDELVVGDKILAIGKFNKNLDLSKGIIGEYKVENYNVLKKDFISYLYYRRERLYEAIKSKLGRRKAGFITSVAFGYSEALDNEDRDDMKVFGISHAIAVSGLHMAIVYGILKKLFGSKLSLVIALAYVLFTGASPSTVRAYIMILIMNFALVVKRNYNPIAAISLAGIILLIVRPYDLFSLGFVLSFLATLGIILFNKKLNKKLYKLPKKIREVVSVSISAQILTFPILIYSFNEFSLNFLIGNIFIIPIINILVLIGNLLLIFYKITPVFNYLLYLCYWCIKFIDNIMDFFWDYKIDILYLNFTIAFFYSILIISYYFYRKGYKKFILLPIISLIYIFILNYNPIPNIRYYKEGALLVSFRGENILIQTKALVDKVKLKKITMSDNIYKDFNEINIKDKIIIKKEGKNYKLETVKKEYMLVVNKEKIDTEYDIIDFSTGDLQEVIIFDDKVISR</sequence>
<comment type="subcellular location">
    <subcellularLocation>
        <location evidence="1">Cell membrane</location>
        <topology evidence="1">Multi-pass membrane protein</topology>
    </subcellularLocation>
</comment>